<name>A0AAV9ZMR2_9AGAR</name>
<accession>A0AAV9ZMR2</accession>
<dbReference type="Proteomes" id="UP001362999">
    <property type="component" value="Unassembled WGS sequence"/>
</dbReference>
<feature type="chain" id="PRO_5043855409" evidence="1">
    <location>
        <begin position="24"/>
        <end position="147"/>
    </location>
</feature>
<evidence type="ECO:0000256" key="1">
    <source>
        <dbReference type="SAM" id="SignalP"/>
    </source>
</evidence>
<comment type="caution">
    <text evidence="2">The sequence shown here is derived from an EMBL/GenBank/DDBJ whole genome shotgun (WGS) entry which is preliminary data.</text>
</comment>
<evidence type="ECO:0000313" key="2">
    <source>
        <dbReference type="EMBL" id="KAK6987713.1"/>
    </source>
</evidence>
<reference evidence="2 3" key="1">
    <citation type="journal article" date="2024" name="J Genomics">
        <title>Draft genome sequencing and assembly of Favolaschia claudopus CIRM-BRFM 2984 isolated from oak limbs.</title>
        <authorList>
            <person name="Navarro D."/>
            <person name="Drula E."/>
            <person name="Chaduli D."/>
            <person name="Cazenave R."/>
            <person name="Ahrendt S."/>
            <person name="Wang J."/>
            <person name="Lipzen A."/>
            <person name="Daum C."/>
            <person name="Barry K."/>
            <person name="Grigoriev I.V."/>
            <person name="Favel A."/>
            <person name="Rosso M.N."/>
            <person name="Martin F."/>
        </authorList>
    </citation>
    <scope>NUCLEOTIDE SEQUENCE [LARGE SCALE GENOMIC DNA]</scope>
    <source>
        <strain evidence="2 3">CIRM-BRFM 2984</strain>
    </source>
</reference>
<keyword evidence="1" id="KW-0732">Signal</keyword>
<dbReference type="AlphaFoldDB" id="A0AAV9ZMR2"/>
<gene>
    <name evidence="2" type="ORF">R3P38DRAFT_328600</name>
</gene>
<dbReference type="EMBL" id="JAWWNJ010000130">
    <property type="protein sequence ID" value="KAK6987713.1"/>
    <property type="molecule type" value="Genomic_DNA"/>
</dbReference>
<proteinExistence type="predicted"/>
<feature type="signal peptide" evidence="1">
    <location>
        <begin position="1"/>
        <end position="23"/>
    </location>
</feature>
<organism evidence="2 3">
    <name type="scientific">Favolaschia claudopus</name>
    <dbReference type="NCBI Taxonomy" id="2862362"/>
    <lineage>
        <taxon>Eukaryota</taxon>
        <taxon>Fungi</taxon>
        <taxon>Dikarya</taxon>
        <taxon>Basidiomycota</taxon>
        <taxon>Agaricomycotina</taxon>
        <taxon>Agaricomycetes</taxon>
        <taxon>Agaricomycetidae</taxon>
        <taxon>Agaricales</taxon>
        <taxon>Marasmiineae</taxon>
        <taxon>Mycenaceae</taxon>
        <taxon>Favolaschia</taxon>
    </lineage>
</organism>
<keyword evidence="3" id="KW-1185">Reference proteome</keyword>
<protein>
    <submittedName>
        <fullName evidence="2">Uncharacterized protein</fullName>
    </submittedName>
</protein>
<evidence type="ECO:0000313" key="3">
    <source>
        <dbReference type="Proteomes" id="UP001362999"/>
    </source>
</evidence>
<sequence length="147" mass="16199">MALFMGSLLLLVLWNVLVYESSCRVRAKDSIFSHFDCFHLLKSTYYDRSSLISADSSLHTPGAAAGLELSSGASPIPQHPTDKRRLLFINMASTMLPARDYLKQTCSFYGITGDNYATPCGAPCNNVRRSRAQLQTKSRIFPISSAA</sequence>